<feature type="region of interest" description="Disordered" evidence="2">
    <location>
        <begin position="644"/>
        <end position="850"/>
    </location>
</feature>
<evidence type="ECO:0000259" key="5">
    <source>
        <dbReference type="Pfam" id="PF24930"/>
    </source>
</evidence>
<evidence type="ECO:0000313" key="7">
    <source>
        <dbReference type="Proteomes" id="UP001140206"/>
    </source>
</evidence>
<dbReference type="Gene3D" id="3.40.50.1820">
    <property type="entry name" value="alpha/beta hydrolase"/>
    <property type="match status" value="1"/>
</dbReference>
<evidence type="ECO:0000256" key="3">
    <source>
        <dbReference type="SAM" id="Phobius"/>
    </source>
</evidence>
<feature type="compositionally biased region" description="Basic and acidic residues" evidence="2">
    <location>
        <begin position="906"/>
        <end position="916"/>
    </location>
</feature>
<feature type="compositionally biased region" description="Polar residues" evidence="2">
    <location>
        <begin position="929"/>
        <end position="954"/>
    </location>
</feature>
<keyword evidence="3" id="KW-0472">Membrane</keyword>
<feature type="transmembrane region" description="Helical" evidence="3">
    <location>
        <begin position="1481"/>
        <end position="1503"/>
    </location>
</feature>
<accession>A0AAV8GFX1</accession>
<dbReference type="GO" id="GO:0047372">
    <property type="term" value="F:monoacylglycerol lipase activity"/>
    <property type="evidence" value="ECO:0007669"/>
    <property type="project" value="TreeGrafter"/>
</dbReference>
<dbReference type="SUPFAM" id="SSF53474">
    <property type="entry name" value="alpha/beta-Hydrolases"/>
    <property type="match status" value="1"/>
</dbReference>
<feature type="compositionally biased region" description="Basic and acidic residues" evidence="2">
    <location>
        <begin position="769"/>
        <end position="779"/>
    </location>
</feature>
<feature type="compositionally biased region" description="Polar residues" evidence="2">
    <location>
        <begin position="759"/>
        <end position="768"/>
    </location>
</feature>
<feature type="region of interest" description="Disordered" evidence="2">
    <location>
        <begin position="1275"/>
        <end position="1295"/>
    </location>
</feature>
<dbReference type="Pfam" id="PF24930">
    <property type="entry name" value="DUF7750"/>
    <property type="match status" value="1"/>
</dbReference>
<sequence length="1675" mass="183971">MLLRPTHPFPLRSFLPPSPKRHPSLLLLLSTSKRHPSLLLSTSKRRRRRKPRPFLVRSSLDDLVSNPSSLYLLAPAISFISGAALFLSSYNPGSTSRKADSVSSASSPVGEWVLFTSPTPFNRSVLLRCPSISFDDGGELLDGVNDRLVTQARHYVNFSSGEIPGQAKEGSELELYYQRICVRTKDGGVLSLDYPENLDLRKEHGLDTTVVVVPGTPRGSMERSVKLFVLDAMRHGYFPVVLNPRGCAGSPVTTPRLFTAADSDDISTVVRFLNTIRPWTSLVSVSWGYGSNMLTKYLAEVGDSTPLTAAVCIDNPFDLDEATRSISYSHLSDQDLLSGFMDILQANKELFLGKGKGFDVQKALSAVTLRDFDEAISMVSHGCDSVEEFYAKISTRQLVKNVKTPALFIESDSGTVPVFSIPRTEISENPFTSLLLCSCLYTGTIRIDQSAVMWCQQLAIEWLSAVELALLKGRHPLLEDIDISINPSKSFSFVNGRGSKKKSDRRYKEPSTLPLNKTPLNGYLIAPPVDVHSMNGKVEKSTEEEIGVSKDVKEEVVEEGEESQVLQTATVVMNMLDVTMPGTLNEEQKKKVLTAMEGGETLMKALQEAVPEDVRGKLTTVVSGILQAQKSNLSLNVLKRVGWTKPVDPKPKLPPVEDLSTHGGEAPPVDSKAKSQDNSTLEDLSTRGGEVKDINSSTEQRTPTPENSSSEMATQEKGLQNSGDGETTSTVPIVQEQQEKRESQVSNLEHGGGERHSSDQLPVSNDSSNPKDEVKRVDDPTVEQNAPAHTQNANSRETASPQHEGLDRQVNETSKSRDIATTPNNTMVEPNLQNSPSKIEEPPHLDSQTPSINVTQALDALTGFDDSTQMAVNSVFGVIENMIEQLEKRLEDDEGATDAKASKGTKNTEVRNEESINMKVENGQDENNHSCSNGIEDNSQKEISSQGIASSRKSMSNHLKEIDLSHDYIKHDFLERLSNVQNLYLSMQYAQYFHRYVQKQLEAEELDSDVATDLFLDQQEGTWKLINQDQSSDIDSEMPLELDDVIEPSYVILEDTPNGTSFEEEKNTSTTMREQVALFIRDKLLGALETEVRRKLGVLHQDFEKVDVTLVYDIEELATSVSEKVVSNSELNMELFSRHDIPKEKIGTIQGEYLIKAVSCAVHEANHLRRLLPMGLIVGAMLACLRKYFELSESLGDGNMQIKEGYVPNCSDSPDVGSDNGQKKEVNLQEEAKNVKEERPSSGGKKDLEMDRRQGQHIMVGTVTAALGASALLAHHQQKNEESEEQAPSTSNQKGLLSGVQTKLDDEAQEKNSSLVSSLAEKAMSVAGPVVPTKSDGEVDHERLVAVLAELGQKGGILRLVGKVALLWGGIRGAMSLTDRLISFLHIGERPLLHRLLGFACMALLLWSPVVIPLLPTLVQSWSIKSSTGIVGYACVVGLYTAVTILVMLWGKRIRGYDDPVAQYGLDLTSSTRVHEFLKGLAGGVMVVVSVHSINTIVGYARFSWPLNLPHLSLDTLAVLKAYGSVLVLVVRGLLTATGVSLVEELFFRSWLEEEIAVDYGYYQAIVLSGIVFSFIHRSVHSIPGLLLFSIVLSGIKQRFLGKLAAPIGLRAGILTTSYTLHTGGFLTYTPNTPFWLTSSHPLHPFNGAVGLGLCLILTIIFFPHKRSQKDGDST</sequence>
<feature type="transmembrane region" description="Helical" evidence="3">
    <location>
        <begin position="1612"/>
        <end position="1631"/>
    </location>
</feature>
<evidence type="ECO:0000256" key="1">
    <source>
        <dbReference type="ARBA" id="ARBA00010884"/>
    </source>
</evidence>
<evidence type="ECO:0000256" key="2">
    <source>
        <dbReference type="SAM" id="MobiDB-lite"/>
    </source>
</evidence>
<dbReference type="InterPro" id="IPR003675">
    <property type="entry name" value="Rce1/LyrA-like_dom"/>
</dbReference>
<comment type="caution">
    <text evidence="6">The sequence shown here is derived from an EMBL/GenBank/DDBJ whole genome shotgun (WGS) entry which is preliminary data.</text>
</comment>
<keyword evidence="3" id="KW-0812">Transmembrane</keyword>
<evidence type="ECO:0000313" key="6">
    <source>
        <dbReference type="EMBL" id="KAJ4801783.1"/>
    </source>
</evidence>
<dbReference type="InterPro" id="IPR050960">
    <property type="entry name" value="AB_hydrolase_4_sf"/>
</dbReference>
<feature type="compositionally biased region" description="Polar residues" evidence="2">
    <location>
        <begin position="819"/>
        <end position="837"/>
    </location>
</feature>
<name>A0AAV8GFX1_9POAL</name>
<protein>
    <submittedName>
        <fullName evidence="6">Uncharacterized protein</fullName>
    </submittedName>
</protein>
<feature type="region of interest" description="Disordered" evidence="2">
    <location>
        <begin position="1229"/>
        <end position="1250"/>
    </location>
</feature>
<dbReference type="GO" id="GO:0034338">
    <property type="term" value="F:short-chain carboxylesterase activity"/>
    <property type="evidence" value="ECO:0007669"/>
    <property type="project" value="TreeGrafter"/>
</dbReference>
<gene>
    <name evidence="6" type="ORF">LUZ62_053029</name>
</gene>
<reference evidence="6" key="1">
    <citation type="submission" date="2022-08" db="EMBL/GenBank/DDBJ databases">
        <authorList>
            <person name="Marques A."/>
        </authorList>
    </citation>
    <scope>NUCLEOTIDE SEQUENCE</scope>
    <source>
        <strain evidence="6">RhyPub2mFocal</strain>
        <tissue evidence="6">Leaves</tissue>
    </source>
</reference>
<feature type="compositionally biased region" description="Basic and acidic residues" evidence="2">
    <location>
        <begin position="804"/>
        <end position="818"/>
    </location>
</feature>
<feature type="domain" description="DUF7750" evidence="5">
    <location>
        <begin position="563"/>
        <end position="627"/>
    </location>
</feature>
<feature type="region of interest" description="Disordered" evidence="2">
    <location>
        <begin position="890"/>
        <end position="954"/>
    </location>
</feature>
<keyword evidence="7" id="KW-1185">Reference proteome</keyword>
<feature type="transmembrane region" description="Helical" evidence="3">
    <location>
        <begin position="1523"/>
        <end position="1548"/>
    </location>
</feature>
<feature type="transmembrane region" description="Helical" evidence="3">
    <location>
        <begin position="1583"/>
        <end position="1600"/>
    </location>
</feature>
<feature type="compositionally biased region" description="Polar residues" evidence="2">
    <location>
        <begin position="1286"/>
        <end position="1295"/>
    </location>
</feature>
<dbReference type="InterPro" id="IPR029058">
    <property type="entry name" value="AB_hydrolase_fold"/>
</dbReference>
<feature type="compositionally biased region" description="Polar residues" evidence="2">
    <location>
        <begin position="782"/>
        <end position="801"/>
    </location>
</feature>
<keyword evidence="3" id="KW-1133">Transmembrane helix</keyword>
<feature type="compositionally biased region" description="Polar residues" evidence="2">
    <location>
        <begin position="694"/>
        <end position="736"/>
    </location>
</feature>
<dbReference type="PANTHER" id="PTHR10794">
    <property type="entry name" value="ABHYDROLASE DOMAIN-CONTAINING PROTEIN"/>
    <property type="match status" value="1"/>
</dbReference>
<dbReference type="PANTHER" id="PTHR10794:SF92">
    <property type="entry name" value="EMBRYOGENESIS-ASSOCIATED PROTEIN EMB8"/>
    <property type="match status" value="1"/>
</dbReference>
<comment type="similarity">
    <text evidence="1">Belongs to the AB hydrolase superfamily. AB hydrolase 4 family.</text>
</comment>
<dbReference type="GO" id="GO:0080120">
    <property type="term" value="P:CAAX-box protein maturation"/>
    <property type="evidence" value="ECO:0007669"/>
    <property type="project" value="UniProtKB-ARBA"/>
</dbReference>
<dbReference type="InterPro" id="IPR056652">
    <property type="entry name" value="DUF7750"/>
</dbReference>
<dbReference type="GO" id="GO:0004175">
    <property type="term" value="F:endopeptidase activity"/>
    <property type="evidence" value="ECO:0007669"/>
    <property type="project" value="UniProtKB-ARBA"/>
</dbReference>
<feature type="transmembrane region" description="Helical" evidence="3">
    <location>
        <begin position="1430"/>
        <end position="1450"/>
    </location>
</feature>
<dbReference type="Proteomes" id="UP001140206">
    <property type="component" value="Chromosome 2"/>
</dbReference>
<proteinExistence type="inferred from homology"/>
<feature type="transmembrane region" description="Helical" evidence="3">
    <location>
        <begin position="1643"/>
        <end position="1663"/>
    </location>
</feature>
<dbReference type="Pfam" id="PF02517">
    <property type="entry name" value="Rce1-like"/>
    <property type="match status" value="1"/>
</dbReference>
<feature type="domain" description="CAAX prenyl protease 2/Lysostaphin resistance protein A-like" evidence="4">
    <location>
        <begin position="1530"/>
        <end position="1612"/>
    </location>
</feature>
<organism evidence="6 7">
    <name type="scientific">Rhynchospora pubera</name>
    <dbReference type="NCBI Taxonomy" id="906938"/>
    <lineage>
        <taxon>Eukaryota</taxon>
        <taxon>Viridiplantae</taxon>
        <taxon>Streptophyta</taxon>
        <taxon>Embryophyta</taxon>
        <taxon>Tracheophyta</taxon>
        <taxon>Spermatophyta</taxon>
        <taxon>Magnoliopsida</taxon>
        <taxon>Liliopsida</taxon>
        <taxon>Poales</taxon>
        <taxon>Cyperaceae</taxon>
        <taxon>Cyperoideae</taxon>
        <taxon>Rhynchosporeae</taxon>
        <taxon>Rhynchospora</taxon>
    </lineage>
</organism>
<feature type="transmembrane region" description="Helical" evidence="3">
    <location>
        <begin position="1396"/>
        <end position="1418"/>
    </location>
</feature>
<evidence type="ECO:0000259" key="4">
    <source>
        <dbReference type="Pfam" id="PF02517"/>
    </source>
</evidence>
<dbReference type="EMBL" id="JAMFTS010000002">
    <property type="protein sequence ID" value="KAJ4801783.1"/>
    <property type="molecule type" value="Genomic_DNA"/>
</dbReference>